<dbReference type="AlphaFoldDB" id="A0AAN7A3Q3"/>
<evidence type="ECO:0000256" key="1">
    <source>
        <dbReference type="ARBA" id="ARBA00022723"/>
    </source>
</evidence>
<comment type="caution">
    <text evidence="3">The sequence shown here is derived from an EMBL/GenBank/DDBJ whole genome shotgun (WGS) entry which is preliminary data.</text>
</comment>
<feature type="domain" description="Metallo-beta-lactamase" evidence="2">
    <location>
        <begin position="118"/>
        <end position="312"/>
    </location>
</feature>
<dbReference type="InterPro" id="IPR001279">
    <property type="entry name" value="Metallo-B-lactamas"/>
</dbReference>
<dbReference type="GO" id="GO:0046872">
    <property type="term" value="F:metal ion binding"/>
    <property type="evidence" value="ECO:0007669"/>
    <property type="project" value="UniProtKB-KW"/>
</dbReference>
<dbReference type="InterPro" id="IPR044528">
    <property type="entry name" value="POD-like_MBL-fold"/>
</dbReference>
<sequence>MTVAEKRLFSSITYRVAMNALQVHHCAENAIRCQATTRLLLAPLITLSLRLPHNQPLHLQRRCFHRAGRPFEGHRLRTGRACSQRPQNIPRCLNKAYSAAAPAPSEPAIHPVFEQNTGTFQYLVADPATKDAAIVDPVLDYDKCSHTITTSTADSLLSLVREKGYRIVRILETHAHADHLTASFYLQRQLAKQQDLKPPVGIGKRIGQVQSLFGQRYGIDAEEYEGVFDKLFEDNEEFAIGTLKAKALHLPGHTPDHLGYKIGDNIFCGDSIFHTDIGTARCDFPGGSPHALYQSARKILSLPDHVKIWTGHDYPPQAERDPVPYVTVSEHRQKNKHLRDGVSEEEFVKMRKERDEHLAAPRLLHESLQVNVRAGRLPSQNEAGMRLLKVPIKVKGTGTW</sequence>
<keyword evidence="4" id="KW-1185">Reference proteome</keyword>
<proteinExistence type="predicted"/>
<dbReference type="PANTHER" id="PTHR43084">
    <property type="entry name" value="PERSULFIDE DIOXYGENASE ETHE1"/>
    <property type="match status" value="1"/>
</dbReference>
<dbReference type="CDD" id="cd07724">
    <property type="entry name" value="POD-like_MBL-fold"/>
    <property type="match status" value="1"/>
</dbReference>
<dbReference type="Gene3D" id="3.60.15.10">
    <property type="entry name" value="Ribonuclease Z/Hydroxyacylglutathione hydrolase-like"/>
    <property type="match status" value="1"/>
</dbReference>
<dbReference type="InterPro" id="IPR051682">
    <property type="entry name" value="Mito_Persulfide_Diox"/>
</dbReference>
<protein>
    <submittedName>
        <fullName evidence="3">Beta-lactamase hydrolase-like protein</fullName>
    </submittedName>
</protein>
<dbReference type="Proteomes" id="UP001302321">
    <property type="component" value="Unassembled WGS sequence"/>
</dbReference>
<reference evidence="3" key="2">
    <citation type="submission" date="2023-05" db="EMBL/GenBank/DDBJ databases">
        <authorList>
            <consortium name="Lawrence Berkeley National Laboratory"/>
            <person name="Steindorff A."/>
            <person name="Hensen N."/>
            <person name="Bonometti L."/>
            <person name="Westerberg I."/>
            <person name="Brannstrom I.O."/>
            <person name="Guillou S."/>
            <person name="Cros-Aarteil S."/>
            <person name="Calhoun S."/>
            <person name="Haridas S."/>
            <person name="Kuo A."/>
            <person name="Mondo S."/>
            <person name="Pangilinan J."/>
            <person name="Riley R."/>
            <person name="Labutti K."/>
            <person name="Andreopoulos B."/>
            <person name="Lipzen A."/>
            <person name="Chen C."/>
            <person name="Yanf M."/>
            <person name="Daum C."/>
            <person name="Ng V."/>
            <person name="Clum A."/>
            <person name="Ohm R."/>
            <person name="Martin F."/>
            <person name="Silar P."/>
            <person name="Natvig D."/>
            <person name="Lalanne C."/>
            <person name="Gautier V."/>
            <person name="Ament-Velasquez S.L."/>
            <person name="Kruys A."/>
            <person name="Hutchinson M.I."/>
            <person name="Powell A.J."/>
            <person name="Barry K."/>
            <person name="Miller A.N."/>
            <person name="Grigoriev I.V."/>
            <person name="Debuchy R."/>
            <person name="Gladieux P."/>
            <person name="Thoren M.H."/>
            <person name="Johannesson H."/>
        </authorList>
    </citation>
    <scope>NUCLEOTIDE SEQUENCE</scope>
    <source>
        <strain evidence="3">CBS 892.96</strain>
    </source>
</reference>
<accession>A0AAN7A3Q3</accession>
<dbReference type="Pfam" id="PF00753">
    <property type="entry name" value="Lactamase_B"/>
    <property type="match status" value="1"/>
</dbReference>
<keyword evidence="3" id="KW-0378">Hydrolase</keyword>
<organism evidence="3 4">
    <name type="scientific">Triangularia setosa</name>
    <dbReference type="NCBI Taxonomy" id="2587417"/>
    <lineage>
        <taxon>Eukaryota</taxon>
        <taxon>Fungi</taxon>
        <taxon>Dikarya</taxon>
        <taxon>Ascomycota</taxon>
        <taxon>Pezizomycotina</taxon>
        <taxon>Sordariomycetes</taxon>
        <taxon>Sordariomycetidae</taxon>
        <taxon>Sordariales</taxon>
        <taxon>Podosporaceae</taxon>
        <taxon>Triangularia</taxon>
    </lineage>
</organism>
<reference evidence="3" key="1">
    <citation type="journal article" date="2023" name="Mol. Phylogenet. Evol.">
        <title>Genome-scale phylogeny and comparative genomics of the fungal order Sordariales.</title>
        <authorList>
            <person name="Hensen N."/>
            <person name="Bonometti L."/>
            <person name="Westerberg I."/>
            <person name="Brannstrom I.O."/>
            <person name="Guillou S."/>
            <person name="Cros-Aarteil S."/>
            <person name="Calhoun S."/>
            <person name="Haridas S."/>
            <person name="Kuo A."/>
            <person name="Mondo S."/>
            <person name="Pangilinan J."/>
            <person name="Riley R."/>
            <person name="LaButti K."/>
            <person name="Andreopoulos B."/>
            <person name="Lipzen A."/>
            <person name="Chen C."/>
            <person name="Yan M."/>
            <person name="Daum C."/>
            <person name="Ng V."/>
            <person name="Clum A."/>
            <person name="Steindorff A."/>
            <person name="Ohm R.A."/>
            <person name="Martin F."/>
            <person name="Silar P."/>
            <person name="Natvig D.O."/>
            <person name="Lalanne C."/>
            <person name="Gautier V."/>
            <person name="Ament-Velasquez S.L."/>
            <person name="Kruys A."/>
            <person name="Hutchinson M.I."/>
            <person name="Powell A.J."/>
            <person name="Barry K."/>
            <person name="Miller A.N."/>
            <person name="Grigoriev I.V."/>
            <person name="Debuchy R."/>
            <person name="Gladieux P."/>
            <person name="Hiltunen Thoren M."/>
            <person name="Johannesson H."/>
        </authorList>
    </citation>
    <scope>NUCLEOTIDE SEQUENCE</scope>
    <source>
        <strain evidence="3">CBS 892.96</strain>
    </source>
</reference>
<dbReference type="InterPro" id="IPR036866">
    <property type="entry name" value="RibonucZ/Hydroxyglut_hydro"/>
</dbReference>
<dbReference type="GO" id="GO:0016787">
    <property type="term" value="F:hydrolase activity"/>
    <property type="evidence" value="ECO:0007669"/>
    <property type="project" value="UniProtKB-KW"/>
</dbReference>
<gene>
    <name evidence="3" type="ORF">QBC36DRAFT_340335</name>
</gene>
<dbReference type="SMART" id="SM00849">
    <property type="entry name" value="Lactamase_B"/>
    <property type="match status" value="1"/>
</dbReference>
<keyword evidence="1" id="KW-0479">Metal-binding</keyword>
<name>A0AAN7A3Q3_9PEZI</name>
<evidence type="ECO:0000313" key="3">
    <source>
        <dbReference type="EMBL" id="KAK4171247.1"/>
    </source>
</evidence>
<dbReference type="FunFam" id="3.60.15.10:FF:000033">
    <property type="entry name" value="MBL fold metallo-hydrolase"/>
    <property type="match status" value="1"/>
</dbReference>
<evidence type="ECO:0000259" key="2">
    <source>
        <dbReference type="SMART" id="SM00849"/>
    </source>
</evidence>
<dbReference type="SUPFAM" id="SSF56281">
    <property type="entry name" value="Metallo-hydrolase/oxidoreductase"/>
    <property type="match status" value="1"/>
</dbReference>
<dbReference type="PANTHER" id="PTHR43084:SF1">
    <property type="entry name" value="PERSULFIDE DIOXYGENASE ETHE1, MITOCHONDRIAL"/>
    <property type="match status" value="1"/>
</dbReference>
<dbReference type="GO" id="GO:0070813">
    <property type="term" value="P:hydrogen sulfide metabolic process"/>
    <property type="evidence" value="ECO:0007669"/>
    <property type="project" value="TreeGrafter"/>
</dbReference>
<dbReference type="GO" id="GO:0006749">
    <property type="term" value="P:glutathione metabolic process"/>
    <property type="evidence" value="ECO:0007669"/>
    <property type="project" value="InterPro"/>
</dbReference>
<evidence type="ECO:0000313" key="4">
    <source>
        <dbReference type="Proteomes" id="UP001302321"/>
    </source>
</evidence>
<dbReference type="GO" id="GO:0050313">
    <property type="term" value="F:sulfur dioxygenase activity"/>
    <property type="evidence" value="ECO:0007669"/>
    <property type="project" value="InterPro"/>
</dbReference>
<dbReference type="EMBL" id="MU866602">
    <property type="protein sequence ID" value="KAK4171247.1"/>
    <property type="molecule type" value="Genomic_DNA"/>
</dbReference>